<comment type="caution">
    <text evidence="2">The sequence shown here is derived from an EMBL/GenBank/DDBJ whole genome shotgun (WGS) entry which is preliminary data.</text>
</comment>
<evidence type="ECO:0000313" key="2">
    <source>
        <dbReference type="EMBL" id="PAV69702.1"/>
    </source>
</evidence>
<feature type="region of interest" description="Disordered" evidence="1">
    <location>
        <begin position="121"/>
        <end position="157"/>
    </location>
</feature>
<evidence type="ECO:0000313" key="3">
    <source>
        <dbReference type="Proteomes" id="UP000218231"/>
    </source>
</evidence>
<dbReference type="EMBL" id="LIAE01009464">
    <property type="protein sequence ID" value="PAV69702.1"/>
    <property type="molecule type" value="Genomic_DNA"/>
</dbReference>
<feature type="compositionally biased region" description="Basic and acidic residues" evidence="1">
    <location>
        <begin position="459"/>
        <end position="476"/>
    </location>
</feature>
<sequence length="528" mass="58920">MIRGRRMAQHLRDRAQRQVADDMRMAIVDLLEMVDIDDRQRPVAPVLRANRRDVRQHIVEATAIGDPGQRVLVRQLLQRVGLPPQAVEQLLTLLRHLFQHMALLSQLGGACIDQPCELPFAPRQRQRPPAVQAPQRQDDQRGAGQLKRRALPEERFQPHRDRLVRPPVATRLRRLDAEGIGAGRQGGEFRRPLRLAIHPAGIEAVHLRAIANALRQQIAEARVSDRQAMRSGRQHVRPVRPRRHRLAIGLDAFDRDCGGRHETEVGQPARIDERHALCRRDPDRSVAPQQRRRPRRAVALRTGQTVERGEQIGRDTGRPAVRSQTQRLEADVNDALVAADPGGSAAPDRHLEQPIDGHAAFDADMVQLAVATMAEQAAIGADPGVARFRIMEEAEDAVGLARAHDVDPMHAAMVPQPRAAHRADPQPLGRFRQRIDDFGRQIVRARQADVAGRIDQRDAALRPRPDAPAPRLREGADVIGRQTLRLGDASDDPPAARLQHTIAERTDRQQVVRPGGQAHDRYAIGGRA</sequence>
<proteinExistence type="predicted"/>
<gene>
    <name evidence="2" type="ORF">WR25_16102</name>
</gene>
<dbReference type="Proteomes" id="UP000218231">
    <property type="component" value="Unassembled WGS sequence"/>
</dbReference>
<dbReference type="AlphaFoldDB" id="A0A2A2K725"/>
<name>A0A2A2K725_9BILA</name>
<keyword evidence="3" id="KW-1185">Reference proteome</keyword>
<feature type="region of interest" description="Disordered" evidence="1">
    <location>
        <begin position="459"/>
        <end position="479"/>
    </location>
</feature>
<accession>A0A2A2K725</accession>
<reference evidence="2 3" key="1">
    <citation type="journal article" date="2017" name="Curr. Biol.">
        <title>Genome architecture and evolution of a unichromosomal asexual nematode.</title>
        <authorList>
            <person name="Fradin H."/>
            <person name="Zegar C."/>
            <person name="Gutwein M."/>
            <person name="Lucas J."/>
            <person name="Kovtun M."/>
            <person name="Corcoran D."/>
            <person name="Baugh L.R."/>
            <person name="Kiontke K."/>
            <person name="Gunsalus K."/>
            <person name="Fitch D.H."/>
            <person name="Piano F."/>
        </authorList>
    </citation>
    <scope>NUCLEOTIDE SEQUENCE [LARGE SCALE GENOMIC DNA]</scope>
    <source>
        <strain evidence="2">PF1309</strain>
    </source>
</reference>
<feature type="compositionally biased region" description="Low complexity" evidence="1">
    <location>
        <begin position="121"/>
        <end position="135"/>
    </location>
</feature>
<feature type="region of interest" description="Disordered" evidence="1">
    <location>
        <begin position="501"/>
        <end position="528"/>
    </location>
</feature>
<protein>
    <submittedName>
        <fullName evidence="2">Uncharacterized protein</fullName>
    </submittedName>
</protein>
<organism evidence="2 3">
    <name type="scientific">Diploscapter pachys</name>
    <dbReference type="NCBI Taxonomy" id="2018661"/>
    <lineage>
        <taxon>Eukaryota</taxon>
        <taxon>Metazoa</taxon>
        <taxon>Ecdysozoa</taxon>
        <taxon>Nematoda</taxon>
        <taxon>Chromadorea</taxon>
        <taxon>Rhabditida</taxon>
        <taxon>Rhabditina</taxon>
        <taxon>Rhabditomorpha</taxon>
        <taxon>Rhabditoidea</taxon>
        <taxon>Rhabditidae</taxon>
        <taxon>Diploscapter</taxon>
    </lineage>
</organism>
<evidence type="ECO:0000256" key="1">
    <source>
        <dbReference type="SAM" id="MobiDB-lite"/>
    </source>
</evidence>